<evidence type="ECO:0000256" key="3">
    <source>
        <dbReference type="ARBA" id="ARBA00004910"/>
    </source>
</evidence>
<sequence length="369" mass="38443">MSTDTRWLDQAVDAALHGPAVDPNPRVGCLVVAADGTVVGRGHHQGAGSPHAEAVALAAAGDRARGATAYVTLEPCNHHGRTGPCTHALRDAGVERVVFAVPDPTPQAAGGADWLRDHGIAVEQHPHRDAEALVADWTVAARLGRPVVVWKAATTLDGRVAAADGSSRWITSAEARADAHLLRARVGAVVVGTGTALRDDPSLTARTAEGELLPDQPLRVVVGRRDLPADARLRTGPGELLHLRTSEPRQVLAELARRGVHRVLLEGGPTLAAAFWRAGCVDEVLVYLAPALLGAGPAGVGDLGIASIEDVARLDLVDVTRVGPDLRLTLVPQAPPRERGARSTPSVGHARPAPPTTTDQRTLAPSPTP</sequence>
<evidence type="ECO:0000256" key="7">
    <source>
        <dbReference type="ARBA" id="ARBA00022723"/>
    </source>
</evidence>
<comment type="catalytic activity">
    <reaction evidence="13 14">
        <text>2,5-diamino-6-hydroxy-4-(5-phosphoribosylamino)-pyrimidine + H2O + H(+) = 5-amino-6-(5-phospho-D-ribosylamino)uracil + NH4(+)</text>
        <dbReference type="Rhea" id="RHEA:21868"/>
        <dbReference type="ChEBI" id="CHEBI:15377"/>
        <dbReference type="ChEBI" id="CHEBI:15378"/>
        <dbReference type="ChEBI" id="CHEBI:28938"/>
        <dbReference type="ChEBI" id="CHEBI:58453"/>
        <dbReference type="ChEBI" id="CHEBI:58614"/>
        <dbReference type="EC" id="3.5.4.26"/>
    </reaction>
</comment>
<dbReference type="Gene3D" id="3.40.140.10">
    <property type="entry name" value="Cytidine Deaminase, domain 2"/>
    <property type="match status" value="1"/>
</dbReference>
<evidence type="ECO:0000256" key="2">
    <source>
        <dbReference type="ARBA" id="ARBA00004882"/>
    </source>
</evidence>
<evidence type="ECO:0000256" key="10">
    <source>
        <dbReference type="ARBA" id="ARBA00023002"/>
    </source>
</evidence>
<feature type="domain" description="CMP/dCMP-type deaminase" evidence="16">
    <location>
        <begin position="2"/>
        <end position="123"/>
    </location>
</feature>
<keyword evidence="6 14" id="KW-0686">Riboflavin biosynthesis</keyword>
<accession>A0ABV5UZC2</accession>
<comment type="caution">
    <text evidence="17">The sequence shown here is derived from an EMBL/GenBank/DDBJ whole genome shotgun (WGS) entry which is preliminary data.</text>
</comment>
<dbReference type="GO" id="GO:0008835">
    <property type="term" value="F:diaminohydroxyphosphoribosylaminopyrimidine deaminase activity"/>
    <property type="evidence" value="ECO:0007669"/>
    <property type="project" value="UniProtKB-EC"/>
</dbReference>
<feature type="region of interest" description="Disordered" evidence="15">
    <location>
        <begin position="330"/>
        <end position="369"/>
    </location>
</feature>
<evidence type="ECO:0000256" key="14">
    <source>
        <dbReference type="PIRNR" id="PIRNR006769"/>
    </source>
</evidence>
<dbReference type="PROSITE" id="PS00903">
    <property type="entry name" value="CYT_DCMP_DEAMINASES_1"/>
    <property type="match status" value="1"/>
</dbReference>
<organism evidence="17 18">
    <name type="scientific">Ornithinimicrobium kibberense</name>
    <dbReference type="NCBI Taxonomy" id="282060"/>
    <lineage>
        <taxon>Bacteria</taxon>
        <taxon>Bacillati</taxon>
        <taxon>Actinomycetota</taxon>
        <taxon>Actinomycetes</taxon>
        <taxon>Micrococcales</taxon>
        <taxon>Ornithinimicrobiaceae</taxon>
        <taxon>Ornithinimicrobium</taxon>
    </lineage>
</organism>
<keyword evidence="18" id="KW-1185">Reference proteome</keyword>
<comment type="pathway">
    <text evidence="3 14">Cofactor biosynthesis; riboflavin biosynthesis; 5-amino-6-(D-ribitylamino)uracil from GTP: step 3/4.</text>
</comment>
<evidence type="ECO:0000313" key="17">
    <source>
        <dbReference type="EMBL" id="MFB9730874.1"/>
    </source>
</evidence>
<dbReference type="InterPro" id="IPR002125">
    <property type="entry name" value="CMP_dCMP_dom"/>
</dbReference>
<dbReference type="SUPFAM" id="SSF53927">
    <property type="entry name" value="Cytidine deaminase-like"/>
    <property type="match status" value="1"/>
</dbReference>
<comment type="catalytic activity">
    <reaction evidence="12 14">
        <text>5-amino-6-(5-phospho-D-ribitylamino)uracil + NADP(+) = 5-amino-6-(5-phospho-D-ribosylamino)uracil + NADPH + H(+)</text>
        <dbReference type="Rhea" id="RHEA:17845"/>
        <dbReference type="ChEBI" id="CHEBI:15378"/>
        <dbReference type="ChEBI" id="CHEBI:57783"/>
        <dbReference type="ChEBI" id="CHEBI:58349"/>
        <dbReference type="ChEBI" id="CHEBI:58421"/>
        <dbReference type="ChEBI" id="CHEBI:58453"/>
        <dbReference type="EC" id="1.1.1.193"/>
    </reaction>
</comment>
<feature type="compositionally biased region" description="Polar residues" evidence="15">
    <location>
        <begin position="356"/>
        <end position="369"/>
    </location>
</feature>
<dbReference type="EC" id="3.5.4.26" evidence="14"/>
<dbReference type="SUPFAM" id="SSF53597">
    <property type="entry name" value="Dihydrofolate reductase-like"/>
    <property type="match status" value="1"/>
</dbReference>
<evidence type="ECO:0000256" key="13">
    <source>
        <dbReference type="ARBA" id="ARBA00049886"/>
    </source>
</evidence>
<evidence type="ECO:0000256" key="11">
    <source>
        <dbReference type="ARBA" id="ARBA00023268"/>
    </source>
</evidence>
<dbReference type="InterPro" id="IPR024072">
    <property type="entry name" value="DHFR-like_dom_sf"/>
</dbReference>
<dbReference type="NCBIfam" id="TIGR00326">
    <property type="entry name" value="eubact_ribD"/>
    <property type="match status" value="1"/>
</dbReference>
<evidence type="ECO:0000256" key="15">
    <source>
        <dbReference type="SAM" id="MobiDB-lite"/>
    </source>
</evidence>
<dbReference type="Pfam" id="PF01872">
    <property type="entry name" value="RibD_C"/>
    <property type="match status" value="1"/>
</dbReference>
<dbReference type="PIRSF" id="PIRSF006769">
    <property type="entry name" value="RibD"/>
    <property type="match status" value="1"/>
</dbReference>
<proteinExistence type="inferred from homology"/>
<dbReference type="GO" id="GO:0008703">
    <property type="term" value="F:5-amino-6-(5-phosphoribosylamino)uracil reductase activity"/>
    <property type="evidence" value="ECO:0007669"/>
    <property type="project" value="UniProtKB-EC"/>
</dbReference>
<dbReference type="PROSITE" id="PS51747">
    <property type="entry name" value="CYT_DCMP_DEAMINASES_2"/>
    <property type="match status" value="1"/>
</dbReference>
<dbReference type="Pfam" id="PF00383">
    <property type="entry name" value="dCMP_cyt_deam_1"/>
    <property type="match status" value="1"/>
</dbReference>
<evidence type="ECO:0000256" key="6">
    <source>
        <dbReference type="ARBA" id="ARBA00022619"/>
    </source>
</evidence>
<keyword evidence="10 14" id="KW-0560">Oxidoreductase</keyword>
<comment type="similarity">
    <text evidence="4 14">In the N-terminal section; belongs to the cytidine and deoxycytidylate deaminase family.</text>
</comment>
<protein>
    <recommendedName>
        <fullName evidence="14">Riboflavin biosynthesis protein RibD</fullName>
    </recommendedName>
    <domain>
        <recommendedName>
            <fullName evidence="14">Diaminohydroxyphosphoribosylaminopyrimidine deaminase</fullName>
            <shortName evidence="14">DRAP deaminase</shortName>
            <ecNumber evidence="14">3.5.4.26</ecNumber>
        </recommendedName>
        <alternativeName>
            <fullName evidence="14">Riboflavin-specific deaminase</fullName>
        </alternativeName>
    </domain>
    <domain>
        <recommendedName>
            <fullName evidence="14">5-amino-6-(5-phosphoribosylamino)uracil reductase</fullName>
            <ecNumber evidence="14">1.1.1.193</ecNumber>
        </recommendedName>
        <alternativeName>
            <fullName evidence="14">HTP reductase</fullName>
        </alternativeName>
    </domain>
</protein>
<evidence type="ECO:0000259" key="16">
    <source>
        <dbReference type="PROSITE" id="PS51747"/>
    </source>
</evidence>
<evidence type="ECO:0000313" key="18">
    <source>
        <dbReference type="Proteomes" id="UP001589613"/>
    </source>
</evidence>
<keyword evidence="8 14" id="KW-0862">Zinc</keyword>
<keyword evidence="9 14" id="KW-0521">NADP</keyword>
<dbReference type="RefSeq" id="WP_141339384.1">
    <property type="nucleotide sequence ID" value="NZ_JBHMAX010000005.1"/>
</dbReference>
<dbReference type="InterPro" id="IPR002734">
    <property type="entry name" value="RibDG_C"/>
</dbReference>
<evidence type="ECO:0000256" key="8">
    <source>
        <dbReference type="ARBA" id="ARBA00022833"/>
    </source>
</evidence>
<comment type="pathway">
    <text evidence="2 14">Cofactor biosynthesis; riboflavin biosynthesis; 5-amino-6-(D-ribitylamino)uracil from GTP: step 2/4.</text>
</comment>
<evidence type="ECO:0000256" key="9">
    <source>
        <dbReference type="ARBA" id="ARBA00022857"/>
    </source>
</evidence>
<evidence type="ECO:0000256" key="4">
    <source>
        <dbReference type="ARBA" id="ARBA00005259"/>
    </source>
</evidence>
<comment type="function">
    <text evidence="1 14">Converts 2,5-diamino-6-(ribosylamino)-4(3h)-pyrimidinone 5'-phosphate into 5-amino-6-(ribosylamino)-2,4(1h,3h)-pyrimidinedione 5'-phosphate.</text>
</comment>
<evidence type="ECO:0000256" key="12">
    <source>
        <dbReference type="ARBA" id="ARBA00049861"/>
    </source>
</evidence>
<comment type="cofactor">
    <cofactor evidence="14">
        <name>Zn(2+)</name>
        <dbReference type="ChEBI" id="CHEBI:29105"/>
    </cofactor>
    <text evidence="14">Binds 1 zinc ion.</text>
</comment>
<reference evidence="17 18" key="1">
    <citation type="submission" date="2024-09" db="EMBL/GenBank/DDBJ databases">
        <authorList>
            <person name="Sun Q."/>
            <person name="Mori K."/>
        </authorList>
    </citation>
    <scope>NUCLEOTIDE SEQUENCE [LARGE SCALE GENOMIC DNA]</scope>
    <source>
        <strain evidence="17 18">JCM 12763</strain>
    </source>
</reference>
<dbReference type="Gene3D" id="3.40.430.10">
    <property type="entry name" value="Dihydrofolate Reductase, subunit A"/>
    <property type="match status" value="2"/>
</dbReference>
<name>A0ABV5UZC2_9MICO</name>
<gene>
    <name evidence="17" type="primary">ribD</name>
    <name evidence="17" type="ORF">ACFFN0_02320</name>
</gene>
<dbReference type="InterPro" id="IPR004794">
    <property type="entry name" value="Eubact_RibD"/>
</dbReference>
<dbReference type="EMBL" id="JBHMAX010000005">
    <property type="protein sequence ID" value="MFB9730874.1"/>
    <property type="molecule type" value="Genomic_DNA"/>
</dbReference>
<dbReference type="PANTHER" id="PTHR38011">
    <property type="entry name" value="DIHYDROFOLATE REDUCTASE FAMILY PROTEIN (AFU_ORTHOLOGUE AFUA_8G06820)"/>
    <property type="match status" value="1"/>
</dbReference>
<dbReference type="InterPro" id="IPR016192">
    <property type="entry name" value="APOBEC/CMP_deaminase_Zn-bd"/>
</dbReference>
<keyword evidence="11" id="KW-0511">Multifunctional enzyme</keyword>
<comment type="similarity">
    <text evidence="5 14">In the C-terminal section; belongs to the HTP reductase family.</text>
</comment>
<dbReference type="EC" id="1.1.1.193" evidence="14"/>
<evidence type="ECO:0000256" key="5">
    <source>
        <dbReference type="ARBA" id="ARBA00007417"/>
    </source>
</evidence>
<dbReference type="InterPro" id="IPR050765">
    <property type="entry name" value="Riboflavin_Biosynth_HTPR"/>
</dbReference>
<keyword evidence="14 17" id="KW-0378">Hydrolase</keyword>
<dbReference type="Proteomes" id="UP001589613">
    <property type="component" value="Unassembled WGS sequence"/>
</dbReference>
<dbReference type="PANTHER" id="PTHR38011:SF7">
    <property type="entry name" value="2,5-DIAMINO-6-RIBOSYLAMINO-4(3H)-PYRIMIDINONE 5'-PHOSPHATE REDUCTASE"/>
    <property type="match status" value="1"/>
</dbReference>
<dbReference type="InterPro" id="IPR016193">
    <property type="entry name" value="Cytidine_deaminase-like"/>
</dbReference>
<evidence type="ECO:0000256" key="1">
    <source>
        <dbReference type="ARBA" id="ARBA00002151"/>
    </source>
</evidence>
<keyword evidence="7 14" id="KW-0479">Metal-binding</keyword>